<dbReference type="Proteomes" id="UP000244722">
    <property type="component" value="Unassembled WGS sequence"/>
</dbReference>
<comment type="caution">
    <text evidence="2">The sequence shown here is derived from an EMBL/GenBank/DDBJ whole genome shotgun (WGS) entry which is preliminary data.</text>
</comment>
<name>A0A2T6ZBJ9_TUBBO</name>
<keyword evidence="3" id="KW-1185">Reference proteome</keyword>
<accession>A0A2T6ZBJ9</accession>
<feature type="region of interest" description="Disordered" evidence="1">
    <location>
        <begin position="1"/>
        <end position="35"/>
    </location>
</feature>
<gene>
    <name evidence="2" type="ORF">B9Z19DRAFT_1069434</name>
</gene>
<protein>
    <submittedName>
        <fullName evidence="2">Uncharacterized protein</fullName>
    </submittedName>
</protein>
<reference evidence="2 3" key="1">
    <citation type="submission" date="2017-04" db="EMBL/GenBank/DDBJ databases">
        <title>Draft genome sequence of Tuber borchii Vittad., a whitish edible truffle.</title>
        <authorList>
            <consortium name="DOE Joint Genome Institute"/>
            <person name="Murat C."/>
            <person name="Kuo A."/>
            <person name="Barry K.W."/>
            <person name="Clum A."/>
            <person name="Dockter R.B."/>
            <person name="Fauchery L."/>
            <person name="Iotti M."/>
            <person name="Kohler A."/>
            <person name="Labutti K."/>
            <person name="Lindquist E.A."/>
            <person name="Lipzen A."/>
            <person name="Ohm R.A."/>
            <person name="Wang M."/>
            <person name="Grigoriev I.V."/>
            <person name="Zambonelli A."/>
            <person name="Martin F.M."/>
        </authorList>
    </citation>
    <scope>NUCLEOTIDE SEQUENCE [LARGE SCALE GENOMIC DNA]</scope>
    <source>
        <strain evidence="2 3">Tbo3840</strain>
    </source>
</reference>
<evidence type="ECO:0000313" key="3">
    <source>
        <dbReference type="Proteomes" id="UP000244722"/>
    </source>
</evidence>
<dbReference type="OrthoDB" id="8922241at2759"/>
<feature type="region of interest" description="Disordered" evidence="1">
    <location>
        <begin position="73"/>
        <end position="128"/>
    </location>
</feature>
<proteinExistence type="predicted"/>
<dbReference type="Gene3D" id="3.30.160.60">
    <property type="entry name" value="Classic Zinc Finger"/>
    <property type="match status" value="1"/>
</dbReference>
<organism evidence="2 3">
    <name type="scientific">Tuber borchii</name>
    <name type="common">White truffle</name>
    <dbReference type="NCBI Taxonomy" id="42251"/>
    <lineage>
        <taxon>Eukaryota</taxon>
        <taxon>Fungi</taxon>
        <taxon>Dikarya</taxon>
        <taxon>Ascomycota</taxon>
        <taxon>Pezizomycotina</taxon>
        <taxon>Pezizomycetes</taxon>
        <taxon>Pezizales</taxon>
        <taxon>Tuberaceae</taxon>
        <taxon>Tuber</taxon>
    </lineage>
</organism>
<sequence>MSQRDSLDRLSATSSSDIDPTKPIRRGGSLKYLHEESPDQLDTAAFDLALLDYLDASPAQDTGYTTDSVDSYFYPNPNHPQPSAIQWQQPASSPQGWGHSPNQNVNIFAPPPPPPPTHDENQDIEANHSGPGRYVCVCGVTFGRPTDLERHRRTSRKHNEDPRGPACPFDSCSHLSRFVRVDNFKAHFMKQHGMSRYDVDAFIRKWRDQNMP</sequence>
<evidence type="ECO:0000256" key="1">
    <source>
        <dbReference type="SAM" id="MobiDB-lite"/>
    </source>
</evidence>
<dbReference type="AlphaFoldDB" id="A0A2T6ZBJ9"/>
<evidence type="ECO:0000313" key="2">
    <source>
        <dbReference type="EMBL" id="PUU72870.1"/>
    </source>
</evidence>
<dbReference type="EMBL" id="NESQ01000451">
    <property type="protein sequence ID" value="PUU72870.1"/>
    <property type="molecule type" value="Genomic_DNA"/>
</dbReference>
<feature type="compositionally biased region" description="Polar residues" evidence="1">
    <location>
        <begin position="81"/>
        <end position="106"/>
    </location>
</feature>